<dbReference type="Pfam" id="PF12796">
    <property type="entry name" value="Ank_2"/>
    <property type="match status" value="2"/>
</dbReference>
<evidence type="ECO:0000256" key="1">
    <source>
        <dbReference type="ARBA" id="ARBA00022737"/>
    </source>
</evidence>
<dbReference type="InParanoid" id="A2G407"/>
<keyword evidence="6" id="KW-1185">Reference proteome</keyword>
<dbReference type="KEGG" id="tva:4745766"/>
<feature type="repeat" description="ANK" evidence="3">
    <location>
        <begin position="295"/>
        <end position="327"/>
    </location>
</feature>
<accession>A2G407</accession>
<dbReference type="PANTHER" id="PTHR24171:SF9">
    <property type="entry name" value="ANKYRIN REPEAT DOMAIN-CONTAINING PROTEIN 39"/>
    <property type="match status" value="1"/>
</dbReference>
<dbReference type="SUPFAM" id="SSF48403">
    <property type="entry name" value="Ankyrin repeat"/>
    <property type="match status" value="1"/>
</dbReference>
<gene>
    <name evidence="5" type="ORF">TVAG_422640</name>
</gene>
<keyword evidence="1" id="KW-0677">Repeat</keyword>
<organism evidence="5 6">
    <name type="scientific">Trichomonas vaginalis (strain ATCC PRA-98 / G3)</name>
    <dbReference type="NCBI Taxonomy" id="412133"/>
    <lineage>
        <taxon>Eukaryota</taxon>
        <taxon>Metamonada</taxon>
        <taxon>Parabasalia</taxon>
        <taxon>Trichomonadida</taxon>
        <taxon>Trichomonadidae</taxon>
        <taxon>Trichomonas</taxon>
    </lineage>
</organism>
<keyword evidence="4" id="KW-0175">Coiled coil</keyword>
<dbReference type="PANTHER" id="PTHR24171">
    <property type="entry name" value="ANKYRIN REPEAT DOMAIN-CONTAINING PROTEIN 39-RELATED"/>
    <property type="match status" value="1"/>
</dbReference>
<dbReference type="OrthoDB" id="194358at2759"/>
<dbReference type="VEuPathDB" id="TrichDB:TVAG_422640"/>
<evidence type="ECO:0000256" key="2">
    <source>
        <dbReference type="ARBA" id="ARBA00023043"/>
    </source>
</evidence>
<feature type="coiled-coil region" evidence="4">
    <location>
        <begin position="124"/>
        <end position="181"/>
    </location>
</feature>
<dbReference type="Pfam" id="PF00023">
    <property type="entry name" value="Ank"/>
    <property type="match status" value="1"/>
</dbReference>
<evidence type="ECO:0000313" key="5">
    <source>
        <dbReference type="EMBL" id="EAX88109.1"/>
    </source>
</evidence>
<evidence type="ECO:0000313" key="6">
    <source>
        <dbReference type="Proteomes" id="UP000001542"/>
    </source>
</evidence>
<dbReference type="RefSeq" id="XP_001301039.1">
    <property type="nucleotide sequence ID" value="XM_001301038.1"/>
</dbReference>
<dbReference type="STRING" id="5722.A2G407"/>
<proteinExistence type="predicted"/>
<dbReference type="InterPro" id="IPR002110">
    <property type="entry name" value="Ankyrin_rpt"/>
</dbReference>
<dbReference type="EMBL" id="DS114354">
    <property type="protein sequence ID" value="EAX88109.1"/>
    <property type="molecule type" value="Genomic_DNA"/>
</dbReference>
<name>A2G407_TRIV3</name>
<dbReference type="Gene3D" id="1.25.40.20">
    <property type="entry name" value="Ankyrin repeat-containing domain"/>
    <property type="match status" value="2"/>
</dbReference>
<keyword evidence="2 3" id="KW-0040">ANK repeat</keyword>
<dbReference type="PROSITE" id="PS50297">
    <property type="entry name" value="ANK_REP_REGION"/>
    <property type="match status" value="4"/>
</dbReference>
<dbReference type="Proteomes" id="UP000001542">
    <property type="component" value="Unassembled WGS sequence"/>
</dbReference>
<feature type="repeat" description="ANK" evidence="3">
    <location>
        <begin position="262"/>
        <end position="294"/>
    </location>
</feature>
<dbReference type="InterPro" id="IPR036770">
    <property type="entry name" value="Ankyrin_rpt-contain_sf"/>
</dbReference>
<dbReference type="eggNOG" id="KOG4177">
    <property type="taxonomic scope" value="Eukaryota"/>
</dbReference>
<dbReference type="VEuPathDB" id="TrichDB:TVAGG3_0408810"/>
<reference evidence="5" key="2">
    <citation type="journal article" date="2007" name="Science">
        <title>Draft genome sequence of the sexually transmitted pathogen Trichomonas vaginalis.</title>
        <authorList>
            <person name="Carlton J.M."/>
            <person name="Hirt R.P."/>
            <person name="Silva J.C."/>
            <person name="Delcher A.L."/>
            <person name="Schatz M."/>
            <person name="Zhao Q."/>
            <person name="Wortman J.R."/>
            <person name="Bidwell S.L."/>
            <person name="Alsmark U.C.M."/>
            <person name="Besteiro S."/>
            <person name="Sicheritz-Ponten T."/>
            <person name="Noel C.J."/>
            <person name="Dacks J.B."/>
            <person name="Foster P.G."/>
            <person name="Simillion C."/>
            <person name="Van de Peer Y."/>
            <person name="Miranda-Saavedra D."/>
            <person name="Barton G.J."/>
            <person name="Westrop G.D."/>
            <person name="Mueller S."/>
            <person name="Dessi D."/>
            <person name="Fiori P.L."/>
            <person name="Ren Q."/>
            <person name="Paulsen I."/>
            <person name="Zhang H."/>
            <person name="Bastida-Corcuera F.D."/>
            <person name="Simoes-Barbosa A."/>
            <person name="Brown M.T."/>
            <person name="Hayes R.D."/>
            <person name="Mukherjee M."/>
            <person name="Okumura C.Y."/>
            <person name="Schneider R."/>
            <person name="Smith A.J."/>
            <person name="Vanacova S."/>
            <person name="Villalvazo M."/>
            <person name="Haas B.J."/>
            <person name="Pertea M."/>
            <person name="Feldblyum T.V."/>
            <person name="Utterback T.R."/>
            <person name="Shu C.L."/>
            <person name="Osoegawa K."/>
            <person name="de Jong P.J."/>
            <person name="Hrdy I."/>
            <person name="Horvathova L."/>
            <person name="Zubacova Z."/>
            <person name="Dolezal P."/>
            <person name="Malik S.B."/>
            <person name="Logsdon J.M. Jr."/>
            <person name="Henze K."/>
            <person name="Gupta A."/>
            <person name="Wang C.C."/>
            <person name="Dunne R.L."/>
            <person name="Upcroft J.A."/>
            <person name="Upcroft P."/>
            <person name="White O."/>
            <person name="Salzberg S.L."/>
            <person name="Tang P."/>
            <person name="Chiu C.-H."/>
            <person name="Lee Y.-S."/>
            <person name="Embley T.M."/>
            <person name="Coombs G.H."/>
            <person name="Mottram J.C."/>
            <person name="Tachezy J."/>
            <person name="Fraser-Liggett C.M."/>
            <person name="Johnson P.J."/>
        </authorList>
    </citation>
    <scope>NUCLEOTIDE SEQUENCE [LARGE SCALE GENOMIC DNA]</scope>
    <source>
        <strain evidence="5">G3</strain>
    </source>
</reference>
<reference evidence="5" key="1">
    <citation type="submission" date="2006-10" db="EMBL/GenBank/DDBJ databases">
        <authorList>
            <person name="Amadeo P."/>
            <person name="Zhao Q."/>
            <person name="Wortman J."/>
            <person name="Fraser-Liggett C."/>
            <person name="Carlton J."/>
        </authorList>
    </citation>
    <scope>NUCLEOTIDE SEQUENCE</scope>
    <source>
        <strain evidence="5">G3</strain>
    </source>
</reference>
<evidence type="ECO:0000256" key="3">
    <source>
        <dbReference type="PROSITE-ProRule" id="PRU00023"/>
    </source>
</evidence>
<feature type="repeat" description="ANK" evidence="3">
    <location>
        <begin position="362"/>
        <end position="394"/>
    </location>
</feature>
<protein>
    <submittedName>
        <fullName evidence="5">Uncharacterized protein</fullName>
    </submittedName>
</protein>
<sequence length="419" mass="45980">MARSLITGCLRAVDEGATVSGYEVAMSQILDDCFADELFYHLPLTIIGEVIEAAEDPIPVEKATKLLDEVYKVQGPDSVLLLQYIQAGAINYEEALMILSPFRTFNCIAPLFEEVDPNQLQGFILNKERQIEYLNEQIRALKEENQRMKEDFYCLTKGTLAQEKSRALKKAELRISQLRDLFKLAQKGQSGKLLSDMNVIDAVKSGNLEAVRILCGNDPSNLEVSDAEYESTPLHWAAGWGMYDIVKLLLDFGADINARNKVGHTPLLCAVFDNQLECARLLIDRGADVNDCDNEGFAAIHIAAGNGHMDVLKFLVTKGADLGALTIDGGTALWVAAGAGDYEIFEFLLSGCRIPLKKAANRNNTIFHQAAFGGNLQIIKLCFKAGLDINAKNDDGETPLALAKNKMVAEYLSQKGAVL</sequence>
<evidence type="ECO:0000256" key="4">
    <source>
        <dbReference type="SAM" id="Coils"/>
    </source>
</evidence>
<dbReference type="SMART" id="SM00248">
    <property type="entry name" value="ANK"/>
    <property type="match status" value="6"/>
</dbReference>
<dbReference type="AlphaFoldDB" id="A2G407"/>
<feature type="repeat" description="ANK" evidence="3">
    <location>
        <begin position="229"/>
        <end position="261"/>
    </location>
</feature>
<dbReference type="PROSITE" id="PS50088">
    <property type="entry name" value="ANK_REPEAT"/>
    <property type="match status" value="4"/>
</dbReference>
<dbReference type="SMR" id="A2G407"/>